<protein>
    <submittedName>
        <fullName evidence="1">Uncharacterized protein</fullName>
    </submittedName>
</protein>
<dbReference type="AlphaFoldDB" id="A0A6A5VUA3"/>
<evidence type="ECO:0000313" key="2">
    <source>
        <dbReference type="Proteomes" id="UP000799779"/>
    </source>
</evidence>
<feature type="non-terminal residue" evidence="1">
    <location>
        <position position="151"/>
    </location>
</feature>
<evidence type="ECO:0000313" key="1">
    <source>
        <dbReference type="EMBL" id="KAF1993093.1"/>
    </source>
</evidence>
<organism evidence="1 2">
    <name type="scientific">Amniculicola lignicola CBS 123094</name>
    <dbReference type="NCBI Taxonomy" id="1392246"/>
    <lineage>
        <taxon>Eukaryota</taxon>
        <taxon>Fungi</taxon>
        <taxon>Dikarya</taxon>
        <taxon>Ascomycota</taxon>
        <taxon>Pezizomycotina</taxon>
        <taxon>Dothideomycetes</taxon>
        <taxon>Pleosporomycetidae</taxon>
        <taxon>Pleosporales</taxon>
        <taxon>Amniculicolaceae</taxon>
        <taxon>Amniculicola</taxon>
    </lineage>
</organism>
<proteinExistence type="predicted"/>
<dbReference type="OrthoDB" id="3689965at2759"/>
<accession>A0A6A5VUA3</accession>
<sequence length="151" mass="15491">RICYDNETPNLLCYNPPSGIPQDVALADVAYIASYLRSYGAQTKAGRLFNMAAADAPDCGEWTIYARNSAVAIAKHIDNSVNSSVLFADIATTIDGGAKAAPDQQAASLIGCGTSGGSLGVLVNASNPAYTASTYPAGYKPSGILVKIVAA</sequence>
<gene>
    <name evidence="1" type="ORF">P154DRAFT_417448</name>
</gene>
<dbReference type="EMBL" id="ML977732">
    <property type="protein sequence ID" value="KAF1993093.1"/>
    <property type="molecule type" value="Genomic_DNA"/>
</dbReference>
<reference evidence="1" key="1">
    <citation type="journal article" date="2020" name="Stud. Mycol.">
        <title>101 Dothideomycetes genomes: a test case for predicting lifestyles and emergence of pathogens.</title>
        <authorList>
            <person name="Haridas S."/>
            <person name="Albert R."/>
            <person name="Binder M."/>
            <person name="Bloem J."/>
            <person name="Labutti K."/>
            <person name="Salamov A."/>
            <person name="Andreopoulos B."/>
            <person name="Baker S."/>
            <person name="Barry K."/>
            <person name="Bills G."/>
            <person name="Bluhm B."/>
            <person name="Cannon C."/>
            <person name="Castanera R."/>
            <person name="Culley D."/>
            <person name="Daum C."/>
            <person name="Ezra D."/>
            <person name="Gonzalez J."/>
            <person name="Henrissat B."/>
            <person name="Kuo A."/>
            <person name="Liang C."/>
            <person name="Lipzen A."/>
            <person name="Lutzoni F."/>
            <person name="Magnuson J."/>
            <person name="Mondo S."/>
            <person name="Nolan M."/>
            <person name="Ohm R."/>
            <person name="Pangilinan J."/>
            <person name="Park H.-J."/>
            <person name="Ramirez L."/>
            <person name="Alfaro M."/>
            <person name="Sun H."/>
            <person name="Tritt A."/>
            <person name="Yoshinaga Y."/>
            <person name="Zwiers L.-H."/>
            <person name="Turgeon B."/>
            <person name="Goodwin S."/>
            <person name="Spatafora J."/>
            <person name="Crous P."/>
            <person name="Grigoriev I."/>
        </authorList>
    </citation>
    <scope>NUCLEOTIDE SEQUENCE</scope>
    <source>
        <strain evidence="1">CBS 123094</strain>
    </source>
</reference>
<keyword evidence="2" id="KW-1185">Reference proteome</keyword>
<name>A0A6A5VUA3_9PLEO</name>
<dbReference type="Proteomes" id="UP000799779">
    <property type="component" value="Unassembled WGS sequence"/>
</dbReference>
<feature type="non-terminal residue" evidence="1">
    <location>
        <position position="1"/>
    </location>
</feature>